<proteinExistence type="predicted"/>
<dbReference type="Proteomes" id="UP000070444">
    <property type="component" value="Unassembled WGS sequence"/>
</dbReference>
<evidence type="ECO:0000313" key="2">
    <source>
        <dbReference type="EMBL" id="KXN65645.1"/>
    </source>
</evidence>
<sequence length="117" mass="13224">MNKYGKDNFALAILEDLGTSGEVTKEYILSREQYYLDLLFNKNPDLVINLSKQAGSTKGYIHKPEFGLSRLGSLNPMYGREKSKEFLEMQTKDKRGVNNPLYGKIKSASTIAKLTKL</sequence>
<dbReference type="GO" id="GO:0003677">
    <property type="term" value="F:DNA binding"/>
    <property type="evidence" value="ECO:0007669"/>
    <property type="project" value="InterPro"/>
</dbReference>
<accession>A0A137NSB3</accession>
<protein>
    <recommendedName>
        <fullName evidence="1">Nuclease associated modular domain-containing protein</fullName>
    </recommendedName>
</protein>
<dbReference type="Pfam" id="PF07460">
    <property type="entry name" value="NUMOD3"/>
    <property type="match status" value="1"/>
</dbReference>
<reference evidence="2 3" key="1">
    <citation type="journal article" date="2015" name="Genome Biol. Evol.">
        <title>Phylogenomic analyses indicate that early fungi evolved digesting cell walls of algal ancestors of land plants.</title>
        <authorList>
            <person name="Chang Y."/>
            <person name="Wang S."/>
            <person name="Sekimoto S."/>
            <person name="Aerts A.L."/>
            <person name="Choi C."/>
            <person name="Clum A."/>
            <person name="LaButti K.M."/>
            <person name="Lindquist E.A."/>
            <person name="Yee Ngan C."/>
            <person name="Ohm R.A."/>
            <person name="Salamov A.A."/>
            <person name="Grigoriev I.V."/>
            <person name="Spatafora J.W."/>
            <person name="Berbee M.L."/>
        </authorList>
    </citation>
    <scope>NUCLEOTIDE SEQUENCE [LARGE SCALE GENOMIC DNA]</scope>
    <source>
        <strain evidence="2 3">NRRL 28638</strain>
    </source>
</reference>
<keyword evidence="3" id="KW-1185">Reference proteome</keyword>
<dbReference type="AlphaFoldDB" id="A0A137NSB3"/>
<evidence type="ECO:0000313" key="3">
    <source>
        <dbReference type="Proteomes" id="UP000070444"/>
    </source>
</evidence>
<dbReference type="EMBL" id="KQ964837">
    <property type="protein sequence ID" value="KXN65645.1"/>
    <property type="molecule type" value="Genomic_DNA"/>
</dbReference>
<dbReference type="InterPro" id="IPR003611">
    <property type="entry name" value="NUMOD3"/>
</dbReference>
<organism evidence="2 3">
    <name type="scientific">Conidiobolus coronatus (strain ATCC 28846 / CBS 209.66 / NRRL 28638)</name>
    <name type="common">Delacroixia coronata</name>
    <dbReference type="NCBI Taxonomy" id="796925"/>
    <lineage>
        <taxon>Eukaryota</taxon>
        <taxon>Fungi</taxon>
        <taxon>Fungi incertae sedis</taxon>
        <taxon>Zoopagomycota</taxon>
        <taxon>Entomophthoromycotina</taxon>
        <taxon>Entomophthoromycetes</taxon>
        <taxon>Entomophthorales</taxon>
        <taxon>Ancylistaceae</taxon>
        <taxon>Conidiobolus</taxon>
    </lineage>
</organism>
<name>A0A137NSB3_CONC2</name>
<feature type="domain" description="Nuclease associated modular" evidence="1">
    <location>
        <begin position="94"/>
        <end position="114"/>
    </location>
</feature>
<dbReference type="OrthoDB" id="3685236at2759"/>
<evidence type="ECO:0000259" key="1">
    <source>
        <dbReference type="Pfam" id="PF07460"/>
    </source>
</evidence>
<feature type="non-terminal residue" evidence="2">
    <location>
        <position position="117"/>
    </location>
</feature>
<gene>
    <name evidence="2" type="ORF">CONCODRAFT_12689</name>
</gene>
<dbReference type="SUPFAM" id="SSF64496">
    <property type="entry name" value="DNA-binding domain of intron-encoded endonucleases"/>
    <property type="match status" value="1"/>
</dbReference>